<evidence type="ECO:0000259" key="7">
    <source>
        <dbReference type="PROSITE" id="PS51831"/>
    </source>
</evidence>
<keyword evidence="3 5" id="KW-0378">Hydrolase</keyword>
<comment type="subcellular location">
    <subcellularLocation>
        <location evidence="5">Cell membrane</location>
        <topology evidence="5">Single-pass membrane protein</topology>
    </subcellularLocation>
</comment>
<dbReference type="CDD" id="cd00077">
    <property type="entry name" value="HDc"/>
    <property type="match status" value="1"/>
</dbReference>
<evidence type="ECO:0000256" key="6">
    <source>
        <dbReference type="SAM" id="Coils"/>
    </source>
</evidence>
<keyword evidence="6" id="KW-0175">Coiled coil</keyword>
<evidence type="ECO:0000313" key="9">
    <source>
        <dbReference type="Proteomes" id="UP000442694"/>
    </source>
</evidence>
<dbReference type="GO" id="GO:0004521">
    <property type="term" value="F:RNA endonuclease activity"/>
    <property type="evidence" value="ECO:0007669"/>
    <property type="project" value="UniProtKB-UniRule"/>
</dbReference>
<keyword evidence="5" id="KW-0472">Membrane</keyword>
<dbReference type="AlphaFoldDB" id="A0A833JCI8"/>
<proteinExistence type="inferred from homology"/>
<dbReference type="InterPro" id="IPR003607">
    <property type="entry name" value="HD/PDEase_dom"/>
</dbReference>
<evidence type="ECO:0000313" key="8">
    <source>
        <dbReference type="EMBL" id="KAB8029830.1"/>
    </source>
</evidence>
<evidence type="ECO:0000256" key="2">
    <source>
        <dbReference type="ARBA" id="ARBA00022759"/>
    </source>
</evidence>
<dbReference type="GO" id="GO:0016787">
    <property type="term" value="F:hydrolase activity"/>
    <property type="evidence" value="ECO:0007669"/>
    <property type="project" value="UniProtKB-KW"/>
</dbReference>
<keyword evidence="5" id="KW-1003">Cell membrane</keyword>
<dbReference type="Proteomes" id="UP000442694">
    <property type="component" value="Unassembled WGS sequence"/>
</dbReference>
<keyword evidence="2 5" id="KW-0255">Endonuclease</keyword>
<feature type="domain" description="HD" evidence="7">
    <location>
        <begin position="379"/>
        <end position="472"/>
    </location>
</feature>
<dbReference type="EC" id="3.1.-.-" evidence="5"/>
<dbReference type="InterPro" id="IPR006674">
    <property type="entry name" value="HD_domain"/>
</dbReference>
<evidence type="ECO:0000256" key="4">
    <source>
        <dbReference type="ARBA" id="ARBA00022884"/>
    </source>
</evidence>
<keyword evidence="5" id="KW-1133">Transmembrane helix</keyword>
<evidence type="ECO:0000256" key="3">
    <source>
        <dbReference type="ARBA" id="ARBA00022801"/>
    </source>
</evidence>
<dbReference type="SMART" id="SM00471">
    <property type="entry name" value="HDc"/>
    <property type="match status" value="1"/>
</dbReference>
<dbReference type="PROSITE" id="PS51831">
    <property type="entry name" value="HD"/>
    <property type="match status" value="1"/>
</dbReference>
<feature type="coiled-coil region" evidence="6">
    <location>
        <begin position="94"/>
        <end position="185"/>
    </location>
</feature>
<feature type="transmembrane region" description="Helical" evidence="5">
    <location>
        <begin position="37"/>
        <end position="58"/>
    </location>
</feature>
<comment type="similarity">
    <text evidence="5">Belongs to the RNase Y family.</text>
</comment>
<reference evidence="8 9" key="1">
    <citation type="submission" date="2019-10" db="EMBL/GenBank/DDBJ databases">
        <title>New genus of Silvanigrellaceae.</title>
        <authorList>
            <person name="Pitt A."/>
            <person name="Hahn M.W."/>
        </authorList>
    </citation>
    <scope>NUCLEOTIDE SEQUENCE [LARGE SCALE GENOMIC DNA]</scope>
    <source>
        <strain evidence="8 9">33A1-SZDP</strain>
    </source>
</reference>
<dbReference type="SUPFAM" id="SSF109604">
    <property type="entry name" value="HD-domain/PDEase-like"/>
    <property type="match status" value="1"/>
</dbReference>
<name>A0A833JCI8_9BACT</name>
<protein>
    <recommendedName>
        <fullName evidence="5">Ribonuclease Y</fullName>
        <shortName evidence="5">RNase Y</shortName>
        <ecNumber evidence="5">3.1.-.-</ecNumber>
    </recommendedName>
</protein>
<dbReference type="GO" id="GO:0006402">
    <property type="term" value="P:mRNA catabolic process"/>
    <property type="evidence" value="ECO:0007669"/>
    <property type="project" value="UniProtKB-UniRule"/>
</dbReference>
<dbReference type="GO" id="GO:0005886">
    <property type="term" value="C:plasma membrane"/>
    <property type="evidence" value="ECO:0007669"/>
    <property type="project" value="UniProtKB-SubCell"/>
</dbReference>
<accession>A0A833JCI8</accession>
<evidence type="ECO:0000256" key="1">
    <source>
        <dbReference type="ARBA" id="ARBA00022722"/>
    </source>
</evidence>
<sequence>MIASTDELHVVSFDESMYNIRFHLNNKLNLVIKAYKMHWSIFTIIGALIGLLGGALLAKLFAIRSLTSLGEIPVKENMDAILKSAEAQRNMILEEALLATREQYQADANRLESERELVFGMQESFEQELNEKQSEVDKLANEIDKKEENSNIKKLELEKTREELIAKEQQNIEMQKSLLNHLENKIGRNKSELYHDMREELINSEKLGITRWLMENQEALKVDAQKFARNSLNSVYLRYQPSFIWPKSSFIVQVNSKELLQKHFHEESQIITSLITNTDSSISVLTINDELPSMLKISGGAGVDKEVIRLTLEEMIAKEIFNEDKIRPIFDKYKRNIDRHILKIGEEAIKHLDITPNIHPEILKLIGSLNYRTSHRQNQYHHSIEVARLAGMIAEEVGVSSIIAKRAGILHDIGKALDYKIEGSHAVISGDYATRFGETEEVVDTVLAHHDDKIVETPYAYILKAADAMSGARPGARVDMEEGYHRRIDGISGVVNSFQEFGVTGSAIMHAGREVHVFVDNNKVKQKDISGLAEGIAKKLESEVEFPGQIRVTVIRRTEITEVA</sequence>
<gene>
    <name evidence="5" type="primary">rny</name>
    <name evidence="8" type="ORF">GCL57_09835</name>
</gene>
<dbReference type="EMBL" id="WFLN01000007">
    <property type="protein sequence ID" value="KAB8029830.1"/>
    <property type="molecule type" value="Genomic_DNA"/>
</dbReference>
<comment type="function">
    <text evidence="5">Endoribonuclease that initiates mRNA decay.</text>
</comment>
<dbReference type="Pfam" id="PF01966">
    <property type="entry name" value="HD"/>
    <property type="match status" value="1"/>
</dbReference>
<dbReference type="GO" id="GO:0003723">
    <property type="term" value="F:RNA binding"/>
    <property type="evidence" value="ECO:0007669"/>
    <property type="project" value="UniProtKB-UniRule"/>
</dbReference>
<organism evidence="8 9">
    <name type="scientific">Fluviispira multicolorata</name>
    <dbReference type="NCBI Taxonomy" id="2654512"/>
    <lineage>
        <taxon>Bacteria</taxon>
        <taxon>Pseudomonadati</taxon>
        <taxon>Bdellovibrionota</taxon>
        <taxon>Oligoflexia</taxon>
        <taxon>Silvanigrellales</taxon>
        <taxon>Silvanigrellaceae</taxon>
        <taxon>Fluviispira</taxon>
    </lineage>
</organism>
<dbReference type="InterPro" id="IPR017705">
    <property type="entry name" value="Ribonuclease_Y"/>
</dbReference>
<keyword evidence="4 5" id="KW-0694">RNA-binding</keyword>
<keyword evidence="9" id="KW-1185">Reference proteome</keyword>
<dbReference type="Gene3D" id="1.10.3210.10">
    <property type="entry name" value="Hypothetical protein af1432"/>
    <property type="match status" value="1"/>
</dbReference>
<dbReference type="NCBIfam" id="TIGR00277">
    <property type="entry name" value="HDIG"/>
    <property type="match status" value="1"/>
</dbReference>
<keyword evidence="5" id="KW-0812">Transmembrane</keyword>
<keyword evidence="1 5" id="KW-0540">Nuclease</keyword>
<dbReference type="HAMAP" id="MF_00335">
    <property type="entry name" value="RNase_Y"/>
    <property type="match status" value="1"/>
</dbReference>
<evidence type="ECO:0000256" key="5">
    <source>
        <dbReference type="HAMAP-Rule" id="MF_00335"/>
    </source>
</evidence>
<dbReference type="InterPro" id="IPR006675">
    <property type="entry name" value="HDIG_dom"/>
</dbReference>
<comment type="caution">
    <text evidence="8">The sequence shown here is derived from an EMBL/GenBank/DDBJ whole genome shotgun (WGS) entry which is preliminary data.</text>
</comment>